<accession>A0A167XLP2</accession>
<dbReference type="GO" id="GO:0090729">
    <property type="term" value="F:toxin activity"/>
    <property type="evidence" value="ECO:0007669"/>
    <property type="project" value="UniProtKB-KW"/>
</dbReference>
<keyword evidence="2 5" id="KW-0732">Signal</keyword>
<reference evidence="6 7" key="1">
    <citation type="journal article" date="2016" name="Genome Biol. Evol.">
        <title>Divergent and convergent evolution of fungal pathogenicity.</title>
        <authorList>
            <person name="Shang Y."/>
            <person name="Xiao G."/>
            <person name="Zheng P."/>
            <person name="Cen K."/>
            <person name="Zhan S."/>
            <person name="Wang C."/>
        </authorList>
    </citation>
    <scope>NUCLEOTIDE SEQUENCE [LARGE SCALE GENOMIC DNA]</scope>
    <source>
        <strain evidence="6 7">RCEF 2490</strain>
    </source>
</reference>
<gene>
    <name evidence="6" type="ORF">AAL_07339</name>
</gene>
<dbReference type="STRING" id="1081109.A0A167XLP2"/>
<evidence type="ECO:0000256" key="3">
    <source>
        <dbReference type="ARBA" id="ARBA00023026"/>
    </source>
</evidence>
<evidence type="ECO:0000256" key="1">
    <source>
        <dbReference type="ARBA" id="ARBA00022656"/>
    </source>
</evidence>
<evidence type="ECO:0000256" key="5">
    <source>
        <dbReference type="SAM" id="SignalP"/>
    </source>
</evidence>
<dbReference type="Gene3D" id="3.90.210.10">
    <property type="entry name" value="Heat-Labile Enterotoxin, subunit A"/>
    <property type="match status" value="1"/>
</dbReference>
<keyword evidence="4" id="KW-1015">Disulfide bond</keyword>
<dbReference type="Proteomes" id="UP000078544">
    <property type="component" value="Unassembled WGS sequence"/>
</dbReference>
<name>A0A167XLP2_9HYPO</name>
<comment type="caution">
    <text evidence="6">The sequence shown here is derived from an EMBL/GenBank/DDBJ whole genome shotgun (WGS) entry which is preliminary data.</text>
</comment>
<evidence type="ECO:0000256" key="2">
    <source>
        <dbReference type="ARBA" id="ARBA00022729"/>
    </source>
</evidence>
<feature type="chain" id="PRO_5007894422" evidence="5">
    <location>
        <begin position="25"/>
        <end position="374"/>
    </location>
</feature>
<dbReference type="SUPFAM" id="SSF56399">
    <property type="entry name" value="ADP-ribosylation"/>
    <property type="match status" value="1"/>
</dbReference>
<dbReference type="PRINTS" id="PR00771">
    <property type="entry name" value="ENTEROTOXINA"/>
</dbReference>
<dbReference type="OrthoDB" id="4928190at2759"/>
<dbReference type="Pfam" id="PF01375">
    <property type="entry name" value="Enterotoxin_a"/>
    <property type="match status" value="1"/>
</dbReference>
<evidence type="ECO:0000256" key="4">
    <source>
        <dbReference type="ARBA" id="ARBA00023157"/>
    </source>
</evidence>
<protein>
    <submittedName>
        <fullName evidence="6">Heat-labile enterotoxin, A chain</fullName>
    </submittedName>
</protein>
<dbReference type="AlphaFoldDB" id="A0A167XLP2"/>
<feature type="signal peptide" evidence="5">
    <location>
        <begin position="1"/>
        <end position="24"/>
    </location>
</feature>
<keyword evidence="3" id="KW-0843">Virulence</keyword>
<keyword evidence="7" id="KW-1185">Reference proteome</keyword>
<dbReference type="InterPro" id="IPR001144">
    <property type="entry name" value="Enterotoxin_A"/>
</dbReference>
<organism evidence="6 7">
    <name type="scientific">Moelleriella libera RCEF 2490</name>
    <dbReference type="NCBI Taxonomy" id="1081109"/>
    <lineage>
        <taxon>Eukaryota</taxon>
        <taxon>Fungi</taxon>
        <taxon>Dikarya</taxon>
        <taxon>Ascomycota</taxon>
        <taxon>Pezizomycotina</taxon>
        <taxon>Sordariomycetes</taxon>
        <taxon>Hypocreomycetidae</taxon>
        <taxon>Hypocreales</taxon>
        <taxon>Clavicipitaceae</taxon>
        <taxon>Moelleriella</taxon>
    </lineage>
</organism>
<proteinExistence type="predicted"/>
<dbReference type="EMBL" id="AZGY01000022">
    <property type="protein sequence ID" value="KZZ90238.1"/>
    <property type="molecule type" value="Genomic_DNA"/>
</dbReference>
<keyword evidence="1" id="KW-0800">Toxin</keyword>
<evidence type="ECO:0000313" key="7">
    <source>
        <dbReference type="Proteomes" id="UP000078544"/>
    </source>
</evidence>
<sequence length="374" mass="42207">MFSTRSRVLPYLLLVWFWIGSASCQPTPTYVYIASERTPQEMKQTRGMYSPGITEATLLGVSPDISLFRHARREQAPAHWDRDGYIGTTTDRAFALDLVREYMQGNGYIYRVHVTPNFIDVDGTLGQYSPFPEYREFAALGRIAYGQIVAWQRIEDNREQREVLNQNYEGYLYDHAVAGGVQPQLAGFPEGHAAWNQDPWRPFGGCGNLQRRSNREHCRPLSSARSLAISYMAKQVRVDCLAAQVNLTGQWAAGTADRILLGFEGTMQLTEIYDDPSSEDSSTVVVKMNQVFNASEVTLFDISRPSIMQLPTAHPFLTDNFQVHSIVFEAVLTGTDTTIRNSKYAALDKWLGTTRPTLSTVWNGILDPQDWVKV</sequence>
<evidence type="ECO:0000313" key="6">
    <source>
        <dbReference type="EMBL" id="KZZ90238.1"/>
    </source>
</evidence>
<dbReference type="PROSITE" id="PS51257">
    <property type="entry name" value="PROKAR_LIPOPROTEIN"/>
    <property type="match status" value="1"/>
</dbReference>